<evidence type="ECO:0000256" key="9">
    <source>
        <dbReference type="HAMAP-Rule" id="MF_00020"/>
    </source>
</evidence>
<keyword evidence="2 9" id="KW-0963">Cytoplasm</keyword>
<feature type="binding site" evidence="9">
    <location>
        <position position="18"/>
    </location>
    <ligand>
        <name>ATP</name>
        <dbReference type="ChEBI" id="CHEBI:30616"/>
    </ligand>
</feature>
<dbReference type="Proteomes" id="UP000253250">
    <property type="component" value="Unassembled WGS sequence"/>
</dbReference>
<dbReference type="InterPro" id="IPR000890">
    <property type="entry name" value="Aliphatic_acid_kin_short-chain"/>
</dbReference>
<keyword evidence="6 9" id="KW-0418">Kinase</keyword>
<sequence>MSALAPILCINSGSSSLKFALYAVDDTREDLLARGAVEDIGGPDNHSWLQMGKRMTRTPTDTMPDQRAAIGALFELLATHHITVPRAVGHRLVSGGPHHVRHARIDALFLRDLRGAAHFAPLHLPTEIDVIEAVSHHYPRLPQVACMDTAFHATLPEIAARLALPRDLWDEGVRKYGFHGLSYEYIMSVLAPAARHGRAIIAHLGNGASMVAVADGRPIDTTMGLTPAGGFMMGTRSGDLDPGVLLYLLAKNTYDYRALEDLVNHRSGLRGVSGSTADMQRLLHERTTDPHAAQAVDMFCYQACKAAGALAAAMNGVDTLIFTGGIGEHAAPVRHAIAQGLGHLGVVLDNDANIRNADTVSAPGSPVTVRVIPTHEDLMIARHSHRLLDPL</sequence>
<dbReference type="EC" id="2.7.2.1" evidence="9"/>
<comment type="subcellular location">
    <subcellularLocation>
        <location evidence="9">Cytoplasm</location>
    </subcellularLocation>
</comment>
<comment type="similarity">
    <text evidence="1 9 10">Belongs to the acetokinase family.</text>
</comment>
<comment type="caution">
    <text evidence="9">Lacks conserved residue(s) required for the propagation of feature annotation.</text>
</comment>
<evidence type="ECO:0000256" key="8">
    <source>
        <dbReference type="ARBA" id="ARBA00022842"/>
    </source>
</evidence>
<dbReference type="Pfam" id="PF00871">
    <property type="entry name" value="Acetate_kinase"/>
    <property type="match status" value="1"/>
</dbReference>
<dbReference type="PROSITE" id="PS01076">
    <property type="entry name" value="ACETATE_KINASE_2"/>
    <property type="match status" value="1"/>
</dbReference>
<dbReference type="GO" id="GO:0005829">
    <property type="term" value="C:cytosol"/>
    <property type="evidence" value="ECO:0007669"/>
    <property type="project" value="TreeGrafter"/>
</dbReference>
<dbReference type="PANTHER" id="PTHR21060:SF21">
    <property type="entry name" value="ACETATE KINASE"/>
    <property type="match status" value="1"/>
</dbReference>
<feature type="site" description="Transition state stabilizer" evidence="9">
    <location>
        <position position="179"/>
    </location>
</feature>
<evidence type="ECO:0000256" key="4">
    <source>
        <dbReference type="ARBA" id="ARBA00022723"/>
    </source>
</evidence>
<comment type="function">
    <text evidence="9">Catalyzes the formation of acetyl phosphate from acetate and ATP. Can also catalyze the reverse reaction.</text>
</comment>
<dbReference type="AlphaFoldDB" id="A0A368HKJ2"/>
<comment type="cofactor">
    <cofactor evidence="9">
        <name>Mg(2+)</name>
        <dbReference type="ChEBI" id="CHEBI:18420"/>
    </cofactor>
    <cofactor evidence="9">
        <name>Mn(2+)</name>
        <dbReference type="ChEBI" id="CHEBI:29035"/>
    </cofactor>
    <text evidence="9">Mg(2+). Can also accept Mn(2+).</text>
</comment>
<keyword evidence="4 9" id="KW-0479">Metal-binding</keyword>
<comment type="pathway">
    <text evidence="9">Metabolic intermediate biosynthesis; acetyl-CoA biosynthesis; acetyl-CoA from acetate: step 1/2.</text>
</comment>
<dbReference type="GO" id="GO:0006085">
    <property type="term" value="P:acetyl-CoA biosynthetic process"/>
    <property type="evidence" value="ECO:0007669"/>
    <property type="project" value="UniProtKB-UniRule"/>
</dbReference>
<keyword evidence="5 9" id="KW-0547">Nucleotide-binding</keyword>
<comment type="caution">
    <text evidence="11">The sequence shown here is derived from an EMBL/GenBank/DDBJ whole genome shotgun (WGS) entry which is preliminary data.</text>
</comment>
<dbReference type="NCBIfam" id="TIGR00016">
    <property type="entry name" value="ackA"/>
    <property type="match status" value="1"/>
</dbReference>
<feature type="binding site" evidence="9">
    <location>
        <position position="376"/>
    </location>
    <ligand>
        <name>Mg(2+)</name>
        <dbReference type="ChEBI" id="CHEBI:18420"/>
    </ligand>
</feature>
<dbReference type="SUPFAM" id="SSF53067">
    <property type="entry name" value="Actin-like ATPase domain"/>
    <property type="match status" value="2"/>
</dbReference>
<dbReference type="PROSITE" id="PS01075">
    <property type="entry name" value="ACETATE_KINASE_1"/>
    <property type="match status" value="1"/>
</dbReference>
<dbReference type="OrthoDB" id="9802453at2"/>
<dbReference type="EMBL" id="PSYR01000001">
    <property type="protein sequence ID" value="RCN58790.1"/>
    <property type="molecule type" value="Genomic_DNA"/>
</dbReference>
<dbReference type="InterPro" id="IPR004372">
    <property type="entry name" value="Ac/propionate_kinase"/>
</dbReference>
<dbReference type="InterPro" id="IPR043129">
    <property type="entry name" value="ATPase_NBD"/>
</dbReference>
<keyword evidence="12" id="KW-1185">Reference proteome</keyword>
<proteinExistence type="inferred from homology"/>
<feature type="binding site" evidence="9">
    <location>
        <begin position="203"/>
        <end position="207"/>
    </location>
    <ligand>
        <name>ATP</name>
        <dbReference type="ChEBI" id="CHEBI:30616"/>
    </ligand>
</feature>
<keyword evidence="8 9" id="KW-0460">Magnesium</keyword>
<evidence type="ECO:0000256" key="2">
    <source>
        <dbReference type="ARBA" id="ARBA00022490"/>
    </source>
</evidence>
<evidence type="ECO:0000256" key="1">
    <source>
        <dbReference type="ARBA" id="ARBA00008748"/>
    </source>
</evidence>
<evidence type="ECO:0000313" key="11">
    <source>
        <dbReference type="EMBL" id="RCN58790.1"/>
    </source>
</evidence>
<dbReference type="RefSeq" id="WP_114282302.1">
    <property type="nucleotide sequence ID" value="NZ_PSYR01000001.1"/>
</dbReference>
<dbReference type="PIRSF" id="PIRSF000722">
    <property type="entry name" value="Acetate_prop_kin"/>
    <property type="match status" value="1"/>
</dbReference>
<dbReference type="Gene3D" id="3.30.420.40">
    <property type="match status" value="2"/>
</dbReference>
<evidence type="ECO:0000256" key="10">
    <source>
        <dbReference type="RuleBase" id="RU003835"/>
    </source>
</evidence>
<evidence type="ECO:0000256" key="5">
    <source>
        <dbReference type="ARBA" id="ARBA00022741"/>
    </source>
</evidence>
<gene>
    <name evidence="9" type="primary">ackA</name>
    <name evidence="11" type="ORF">C4900_03245</name>
</gene>
<feature type="binding site" evidence="9">
    <location>
        <position position="91"/>
    </location>
    <ligand>
        <name>substrate</name>
    </ligand>
</feature>
<dbReference type="InterPro" id="IPR023865">
    <property type="entry name" value="Aliphatic_acid_kinase_CS"/>
</dbReference>
<dbReference type="HAMAP" id="MF_00020">
    <property type="entry name" value="Acetate_kinase"/>
    <property type="match status" value="1"/>
</dbReference>
<name>A0A368HKJ2_9GAMM</name>
<reference evidence="11 12" key="1">
    <citation type="submission" date="2018-02" db="EMBL/GenBank/DDBJ databases">
        <title>Insights into the biology of acidophilic members of the Acidiferrobacteraceae family derived from comparative genomic analyses.</title>
        <authorList>
            <person name="Issotta F."/>
            <person name="Thyssen C."/>
            <person name="Mena C."/>
            <person name="Moya A."/>
            <person name="Bellenberg S."/>
            <person name="Sproer C."/>
            <person name="Covarrubias P.C."/>
            <person name="Sand W."/>
            <person name="Quatrini R."/>
            <person name="Vera M."/>
        </authorList>
    </citation>
    <scope>NUCLEOTIDE SEQUENCE [LARGE SCALE GENOMIC DNA]</scope>
    <source>
        <strain evidence="12">m-1</strain>
    </source>
</reference>
<dbReference type="GO" id="GO:0005524">
    <property type="term" value="F:ATP binding"/>
    <property type="evidence" value="ECO:0007669"/>
    <property type="project" value="UniProtKB-KW"/>
</dbReference>
<comment type="catalytic activity">
    <reaction evidence="9">
        <text>acetate + ATP = acetyl phosphate + ADP</text>
        <dbReference type="Rhea" id="RHEA:11352"/>
        <dbReference type="ChEBI" id="CHEBI:22191"/>
        <dbReference type="ChEBI" id="CHEBI:30089"/>
        <dbReference type="ChEBI" id="CHEBI:30616"/>
        <dbReference type="ChEBI" id="CHEBI:456216"/>
        <dbReference type="EC" id="2.7.2.1"/>
    </reaction>
</comment>
<evidence type="ECO:0000256" key="6">
    <source>
        <dbReference type="ARBA" id="ARBA00022777"/>
    </source>
</evidence>
<protein>
    <recommendedName>
        <fullName evidence="9">Acetate kinase</fullName>
        <ecNumber evidence="9">2.7.2.1</ecNumber>
    </recommendedName>
    <alternativeName>
        <fullName evidence="9">Acetokinase</fullName>
    </alternativeName>
</protein>
<organism evidence="11 12">
    <name type="scientific">Acidiferrobacter thiooxydans</name>
    <dbReference type="NCBI Taxonomy" id="163359"/>
    <lineage>
        <taxon>Bacteria</taxon>
        <taxon>Pseudomonadati</taxon>
        <taxon>Pseudomonadota</taxon>
        <taxon>Gammaproteobacteria</taxon>
        <taxon>Acidiferrobacterales</taxon>
        <taxon>Acidiferrobacteraceae</taxon>
        <taxon>Acidiferrobacter</taxon>
    </lineage>
</organism>
<accession>A0A368HKJ2</accession>
<dbReference type="PRINTS" id="PR00471">
    <property type="entry name" value="ACETATEKNASE"/>
</dbReference>
<evidence type="ECO:0000256" key="3">
    <source>
        <dbReference type="ARBA" id="ARBA00022679"/>
    </source>
</evidence>
<evidence type="ECO:0000256" key="7">
    <source>
        <dbReference type="ARBA" id="ARBA00022840"/>
    </source>
</evidence>
<feature type="binding site" evidence="9">
    <location>
        <position position="11"/>
    </location>
    <ligand>
        <name>Mg(2+)</name>
        <dbReference type="ChEBI" id="CHEBI:18420"/>
    </ligand>
</feature>
<feature type="active site" description="Proton donor/acceptor" evidence="9">
    <location>
        <position position="148"/>
    </location>
</feature>
<dbReference type="PANTHER" id="PTHR21060">
    <property type="entry name" value="ACETATE KINASE"/>
    <property type="match status" value="1"/>
</dbReference>
<keyword evidence="3 9" id="KW-0808">Transferase</keyword>
<feature type="site" description="Transition state stabilizer" evidence="9">
    <location>
        <position position="236"/>
    </location>
</feature>
<dbReference type="GO" id="GO:0006083">
    <property type="term" value="P:acetate metabolic process"/>
    <property type="evidence" value="ECO:0007669"/>
    <property type="project" value="TreeGrafter"/>
</dbReference>
<evidence type="ECO:0000313" key="12">
    <source>
        <dbReference type="Proteomes" id="UP000253250"/>
    </source>
</evidence>
<dbReference type="UniPathway" id="UPA00340">
    <property type="reaction ID" value="UER00458"/>
</dbReference>
<comment type="subunit">
    <text evidence="9">Homodimer.</text>
</comment>
<dbReference type="GO" id="GO:0008776">
    <property type="term" value="F:acetate kinase activity"/>
    <property type="evidence" value="ECO:0007669"/>
    <property type="project" value="UniProtKB-UniRule"/>
</dbReference>
<keyword evidence="7 9" id="KW-0067">ATP-binding</keyword>
<dbReference type="GO" id="GO:0000287">
    <property type="term" value="F:magnesium ion binding"/>
    <property type="evidence" value="ECO:0007669"/>
    <property type="project" value="UniProtKB-UniRule"/>
</dbReference>
<feature type="binding site" evidence="9">
    <location>
        <begin position="325"/>
        <end position="329"/>
    </location>
    <ligand>
        <name>ATP</name>
        <dbReference type="ChEBI" id="CHEBI:30616"/>
    </ligand>
</feature>